<keyword evidence="1" id="KW-1133">Transmembrane helix</keyword>
<sequence length="435" mass="49091">MRGYLSVISGFLLPALQLLIIQRYITTLFGPGNRKPAGIISWFLYYAFLVATGFELLFPPQFLLVGNIFMVFMISTVTRKESLKRRCISTLLICTAWMLVEVIVLLVLEAIGTDESVINDAGSFASKMCMLLLSVLLGRYAKKKQYAEIPLRYFIIILLVPASSIYMMHHILHMAAFHTEYSFFSVAAGILLLLVNYVIFTVYDRMGQAAELQSRNRLYEQQLDLCSHQAEEREGYYLELRRMRHDMKNHLSGILGMVNAGQTKEASDYIQKMLDDGIGTGADEISHTGNIVVDSLVNHKYALAQKDGIQFEARVFIPSVLPFQSGHLAIIFGNLLENALEACRKLPQEQRYIMLEATYIKEMLQICIKNGSPEKLKKDNSGRYLTTKKDTGCHGIGLASVEQALADYDGELFTQHEKGEFQVSAVLYSNSIEEK</sequence>
<feature type="transmembrane region" description="Helical" evidence="1">
    <location>
        <begin position="6"/>
        <end position="25"/>
    </location>
</feature>
<keyword evidence="3" id="KW-0418">Kinase</keyword>
<feature type="transmembrane region" description="Helical" evidence="1">
    <location>
        <begin position="90"/>
        <end position="112"/>
    </location>
</feature>
<dbReference type="Gene3D" id="1.10.287.130">
    <property type="match status" value="1"/>
</dbReference>
<evidence type="ECO:0000259" key="2">
    <source>
        <dbReference type="Pfam" id="PF14501"/>
    </source>
</evidence>
<dbReference type="AlphaFoldDB" id="A0A0M6WXW3"/>
<accession>A0A0M6WXW3</accession>
<evidence type="ECO:0000313" key="3">
    <source>
        <dbReference type="EMBL" id="CRL42308.1"/>
    </source>
</evidence>
<feature type="transmembrane region" description="Helical" evidence="1">
    <location>
        <begin position="181"/>
        <end position="203"/>
    </location>
</feature>
<evidence type="ECO:0000256" key="1">
    <source>
        <dbReference type="SAM" id="Phobius"/>
    </source>
</evidence>
<keyword evidence="1" id="KW-0812">Transmembrane</keyword>
<dbReference type="Pfam" id="PF14501">
    <property type="entry name" value="HATPase_c_5"/>
    <property type="match status" value="1"/>
</dbReference>
<organism evidence="3 4">
    <name type="scientific">Roseburia inulinivorans</name>
    <dbReference type="NCBI Taxonomy" id="360807"/>
    <lineage>
        <taxon>Bacteria</taxon>
        <taxon>Bacillati</taxon>
        <taxon>Bacillota</taxon>
        <taxon>Clostridia</taxon>
        <taxon>Lachnospirales</taxon>
        <taxon>Lachnospiraceae</taxon>
        <taxon>Roseburia</taxon>
    </lineage>
</organism>
<dbReference type="GO" id="GO:0042802">
    <property type="term" value="F:identical protein binding"/>
    <property type="evidence" value="ECO:0007669"/>
    <property type="project" value="TreeGrafter"/>
</dbReference>
<evidence type="ECO:0000313" key="4">
    <source>
        <dbReference type="Proteomes" id="UP000049828"/>
    </source>
</evidence>
<feature type="transmembrane region" description="Helical" evidence="1">
    <location>
        <begin position="124"/>
        <end position="141"/>
    </location>
</feature>
<protein>
    <submittedName>
        <fullName evidence="3">Histidine kinase-, DNA gyrase B-, and HSP90-like ATPase</fullName>
    </submittedName>
</protein>
<dbReference type="SUPFAM" id="SSF55874">
    <property type="entry name" value="ATPase domain of HSP90 chaperone/DNA topoisomerase II/histidine kinase"/>
    <property type="match status" value="1"/>
</dbReference>
<dbReference type="OrthoDB" id="9156435at2"/>
<keyword evidence="3" id="KW-0808">Transferase</keyword>
<dbReference type="PANTHER" id="PTHR40448">
    <property type="entry name" value="TWO-COMPONENT SENSOR HISTIDINE KINASE"/>
    <property type="match status" value="1"/>
</dbReference>
<reference evidence="4" key="1">
    <citation type="submission" date="2015-05" db="EMBL/GenBank/DDBJ databases">
        <authorList>
            <consortium name="Pathogen Informatics"/>
        </authorList>
    </citation>
    <scope>NUCLEOTIDE SEQUENCE [LARGE SCALE GENOMIC DNA]</scope>
    <source>
        <strain evidence="4">L1-83</strain>
    </source>
</reference>
<dbReference type="EMBL" id="CVRS01000102">
    <property type="protein sequence ID" value="CRL42308.1"/>
    <property type="molecule type" value="Genomic_DNA"/>
</dbReference>
<dbReference type="CDD" id="cd16935">
    <property type="entry name" value="HATPase_AgrC-ComD-like"/>
    <property type="match status" value="1"/>
</dbReference>
<name>A0A0M6WXW3_9FIRM</name>
<dbReference type="InterPro" id="IPR036890">
    <property type="entry name" value="HATPase_C_sf"/>
</dbReference>
<keyword evidence="1" id="KW-0472">Membrane</keyword>
<dbReference type="InterPro" id="IPR032834">
    <property type="entry name" value="NatK-like_C"/>
</dbReference>
<feature type="transmembrane region" description="Helical" evidence="1">
    <location>
        <begin position="153"/>
        <end position="175"/>
    </location>
</feature>
<proteinExistence type="predicted"/>
<dbReference type="PANTHER" id="PTHR40448:SF1">
    <property type="entry name" value="TWO-COMPONENT SENSOR HISTIDINE KINASE"/>
    <property type="match status" value="1"/>
</dbReference>
<feature type="domain" description="Sensor histidine kinase NatK-like C-terminal" evidence="2">
    <location>
        <begin position="328"/>
        <end position="424"/>
    </location>
</feature>
<gene>
    <name evidence="3" type="ORF">RIL183_31541</name>
</gene>
<keyword evidence="4" id="KW-1185">Reference proteome</keyword>
<dbReference type="Proteomes" id="UP000049828">
    <property type="component" value="Unassembled WGS sequence"/>
</dbReference>
<dbReference type="Gene3D" id="3.30.565.10">
    <property type="entry name" value="Histidine kinase-like ATPase, C-terminal domain"/>
    <property type="match status" value="1"/>
</dbReference>
<dbReference type="GO" id="GO:0016301">
    <property type="term" value="F:kinase activity"/>
    <property type="evidence" value="ECO:0007669"/>
    <property type="project" value="UniProtKB-KW"/>
</dbReference>